<comment type="caution">
    <text evidence="12">The sequence shown here is derived from an EMBL/GenBank/DDBJ whole genome shotgun (WGS) entry which is preliminary data.</text>
</comment>
<dbReference type="InterPro" id="IPR002078">
    <property type="entry name" value="Sigma_54_int"/>
</dbReference>
<keyword evidence="8" id="KW-0804">Transcription</keyword>
<dbReference type="InterPro" id="IPR011006">
    <property type="entry name" value="CheY-like_superfamily"/>
</dbReference>
<dbReference type="InterPro" id="IPR001789">
    <property type="entry name" value="Sig_transdc_resp-reg_receiver"/>
</dbReference>
<keyword evidence="4" id="KW-0067">ATP-binding</keyword>
<feature type="domain" description="Response regulatory" evidence="11">
    <location>
        <begin position="20"/>
        <end position="134"/>
    </location>
</feature>
<dbReference type="AlphaFoldDB" id="A0A4Z0P8W8"/>
<dbReference type="Pfam" id="PF00158">
    <property type="entry name" value="Sigma54_activat"/>
    <property type="match status" value="1"/>
</dbReference>
<feature type="modified residue" description="4-aspartylphosphate" evidence="9">
    <location>
        <position position="70"/>
    </location>
</feature>
<keyword evidence="7" id="KW-0010">Activator</keyword>
<evidence type="ECO:0000313" key="13">
    <source>
        <dbReference type="Proteomes" id="UP000298337"/>
    </source>
</evidence>
<dbReference type="GO" id="GO:0005524">
    <property type="term" value="F:ATP binding"/>
    <property type="evidence" value="ECO:0007669"/>
    <property type="project" value="UniProtKB-KW"/>
</dbReference>
<name>A0A4Z0P8W8_9BACT</name>
<keyword evidence="13" id="KW-1185">Reference proteome</keyword>
<evidence type="ECO:0000313" key="12">
    <source>
        <dbReference type="EMBL" id="TGE08378.1"/>
    </source>
</evidence>
<dbReference type="InterPro" id="IPR003593">
    <property type="entry name" value="AAA+_ATPase"/>
</dbReference>
<dbReference type="FunFam" id="3.40.50.300:FF:000006">
    <property type="entry name" value="DNA-binding transcriptional regulator NtrC"/>
    <property type="match status" value="1"/>
</dbReference>
<dbReference type="Gene3D" id="1.10.8.60">
    <property type="match status" value="1"/>
</dbReference>
<keyword evidence="3" id="KW-0418">Kinase</keyword>
<evidence type="ECO:0000256" key="8">
    <source>
        <dbReference type="ARBA" id="ARBA00023163"/>
    </source>
</evidence>
<evidence type="ECO:0000256" key="7">
    <source>
        <dbReference type="ARBA" id="ARBA00023159"/>
    </source>
</evidence>
<gene>
    <name evidence="12" type="ORF">EU556_11730</name>
</gene>
<dbReference type="InterPro" id="IPR003018">
    <property type="entry name" value="GAF"/>
</dbReference>
<dbReference type="Gene3D" id="1.10.10.60">
    <property type="entry name" value="Homeodomain-like"/>
    <property type="match status" value="1"/>
</dbReference>
<dbReference type="PANTHER" id="PTHR32071:SF117">
    <property type="entry name" value="PTS-DEPENDENT DIHYDROXYACETONE KINASE OPERON REGULATORY PROTEIN-RELATED"/>
    <property type="match status" value="1"/>
</dbReference>
<reference evidence="12 13" key="1">
    <citation type="submission" date="2019-04" db="EMBL/GenBank/DDBJ databases">
        <authorList>
            <person name="Feng G."/>
            <person name="Zhang J."/>
            <person name="Zhu H."/>
        </authorList>
    </citation>
    <scope>NUCLEOTIDE SEQUENCE [LARGE SCALE GENOMIC DNA]</scope>
    <source>
        <strain evidence="12 13">92R-1</strain>
    </source>
</reference>
<dbReference type="SMART" id="SM00382">
    <property type="entry name" value="AAA"/>
    <property type="match status" value="1"/>
</dbReference>
<dbReference type="CDD" id="cd17534">
    <property type="entry name" value="REC_DC-like"/>
    <property type="match status" value="1"/>
</dbReference>
<evidence type="ECO:0000259" key="11">
    <source>
        <dbReference type="PROSITE" id="PS50110"/>
    </source>
</evidence>
<dbReference type="Gene3D" id="3.40.50.300">
    <property type="entry name" value="P-loop containing nucleotide triphosphate hydrolases"/>
    <property type="match status" value="1"/>
</dbReference>
<evidence type="ECO:0000256" key="5">
    <source>
        <dbReference type="ARBA" id="ARBA00023015"/>
    </source>
</evidence>
<dbReference type="PANTHER" id="PTHR32071">
    <property type="entry name" value="TRANSCRIPTIONAL REGULATORY PROTEIN"/>
    <property type="match status" value="1"/>
</dbReference>
<dbReference type="Pfam" id="PF13185">
    <property type="entry name" value="GAF_2"/>
    <property type="match status" value="1"/>
</dbReference>
<dbReference type="PROSITE" id="PS00675">
    <property type="entry name" value="SIGMA54_INTERACT_1"/>
    <property type="match status" value="1"/>
</dbReference>
<dbReference type="GO" id="GO:0016301">
    <property type="term" value="F:kinase activity"/>
    <property type="evidence" value="ECO:0007669"/>
    <property type="project" value="UniProtKB-KW"/>
</dbReference>
<dbReference type="Pfam" id="PF25601">
    <property type="entry name" value="AAA_lid_14"/>
    <property type="match status" value="1"/>
</dbReference>
<dbReference type="Gene3D" id="3.30.450.40">
    <property type="match status" value="2"/>
</dbReference>
<dbReference type="PROSITE" id="PS50045">
    <property type="entry name" value="SIGMA54_INTERACT_4"/>
    <property type="match status" value="1"/>
</dbReference>
<organism evidence="12 13">
    <name type="scientific">Hymenobacter fodinae</name>
    <dbReference type="NCBI Taxonomy" id="2510796"/>
    <lineage>
        <taxon>Bacteria</taxon>
        <taxon>Pseudomonadati</taxon>
        <taxon>Bacteroidota</taxon>
        <taxon>Cytophagia</taxon>
        <taxon>Cytophagales</taxon>
        <taxon>Hymenobacteraceae</taxon>
        <taxon>Hymenobacter</taxon>
    </lineage>
</organism>
<dbReference type="GO" id="GO:0006355">
    <property type="term" value="P:regulation of DNA-templated transcription"/>
    <property type="evidence" value="ECO:0007669"/>
    <property type="project" value="InterPro"/>
</dbReference>
<dbReference type="InterPro" id="IPR029016">
    <property type="entry name" value="GAF-like_dom_sf"/>
</dbReference>
<sequence>MVLSLPSMVPPSSELAPAARVLIVEDEFLIANNLQRILGKAGYQVTGLADSVAEARQAIAEARPDVVLLDIFLQGKQTGLDLAAWLHEERIPFVFLSANLSDEVLEAAKVTQPFGFLNKPFRAKDVLTTLEIARYRHAHSAEARLRQQQQLQVAVNNAIITFQDREQLSLAIAAQIDRLVPFSFLSLRISLPEDQSFYWVMLRKTALGTFERVYPPGLLGPHASDELLEQLYQEAPTHLEEQPGIFAGASFEALCAGSLTARAFRNTFGVRSWLLRPVLLKRRSVTLLQLARTDTAAFTPSDLEAINLIVSQIALALDNLLACEEIDARRRLKTAELAVASAFQNGRSLPEIVPQVAAAVNELLPGIDLLSIYQVGQPGAARALEGTVQKQEGEFVPLAAANPGQAGTLWAQQLRGLEPWLLQPTLHVGRLAPEAQEQCLPCRLFGEHLGLRSSMHVPIVIKGQPVASLVVASKALYAFTHKDLQTLQSLSNELALALENLLAFERIKHLSEQLEQERTYLSEELKTSHHFEEIIGTSPALLTVFESIAQVAPTDYTVLITGETGTGKELVARAVHNRSGRQGRTMVKVNCAALPPQLIESELFGHERGSYTGATDQRIGKFELAHGSTIFLDEIGELPLELQAKLLRVLQEKEVERIGGKGPIAVDVRVIAATNRHLQDEVAAGRFRADLYYRLNVFPVRVPALRERPGDILPLTAHFLQRIGKKLGKTFTGIAGTARQQLEQYAWPGNIRELEHVLERAAIMARSSTLELPEPLLAGAVSPARPVAAEPVAEVKSMEEAMRETIMGALTRANNRIRGRGGAAELLNLKPTTLESRMKKLGISSVR</sequence>
<dbReference type="OrthoDB" id="9782110at2"/>
<keyword evidence="6" id="KW-0238">DNA-binding</keyword>
<keyword evidence="9" id="KW-0597">Phosphoprotein</keyword>
<keyword evidence="5" id="KW-0805">Transcription regulation</keyword>
<dbReference type="InterPro" id="IPR025944">
    <property type="entry name" value="Sigma_54_int_dom_CS"/>
</dbReference>
<keyword evidence="1" id="KW-0808">Transferase</keyword>
<dbReference type="SUPFAM" id="SSF52540">
    <property type="entry name" value="P-loop containing nucleoside triphosphate hydrolases"/>
    <property type="match status" value="1"/>
</dbReference>
<feature type="domain" description="Sigma-54 factor interaction" evidence="10">
    <location>
        <begin position="534"/>
        <end position="763"/>
    </location>
</feature>
<dbReference type="Gene3D" id="3.40.50.2300">
    <property type="match status" value="1"/>
</dbReference>
<evidence type="ECO:0000256" key="3">
    <source>
        <dbReference type="ARBA" id="ARBA00022777"/>
    </source>
</evidence>
<dbReference type="SUPFAM" id="SSF52172">
    <property type="entry name" value="CheY-like"/>
    <property type="match status" value="1"/>
</dbReference>
<dbReference type="SMART" id="SM00448">
    <property type="entry name" value="REC"/>
    <property type="match status" value="1"/>
</dbReference>
<dbReference type="SUPFAM" id="SSF55781">
    <property type="entry name" value="GAF domain-like"/>
    <property type="match status" value="2"/>
</dbReference>
<evidence type="ECO:0000256" key="9">
    <source>
        <dbReference type="PROSITE-ProRule" id="PRU00169"/>
    </source>
</evidence>
<dbReference type="GO" id="GO:0000160">
    <property type="term" value="P:phosphorelay signal transduction system"/>
    <property type="evidence" value="ECO:0007669"/>
    <property type="project" value="InterPro"/>
</dbReference>
<dbReference type="InterPro" id="IPR058031">
    <property type="entry name" value="AAA_lid_NorR"/>
</dbReference>
<evidence type="ECO:0000256" key="6">
    <source>
        <dbReference type="ARBA" id="ARBA00023125"/>
    </source>
</evidence>
<dbReference type="PROSITE" id="PS50110">
    <property type="entry name" value="RESPONSE_REGULATORY"/>
    <property type="match status" value="1"/>
</dbReference>
<evidence type="ECO:0000256" key="2">
    <source>
        <dbReference type="ARBA" id="ARBA00022741"/>
    </source>
</evidence>
<evidence type="ECO:0000256" key="4">
    <source>
        <dbReference type="ARBA" id="ARBA00022840"/>
    </source>
</evidence>
<accession>A0A4Z0P8W8</accession>
<proteinExistence type="predicted"/>
<dbReference type="PROSITE" id="PS00688">
    <property type="entry name" value="SIGMA54_INTERACT_3"/>
    <property type="match status" value="1"/>
</dbReference>
<dbReference type="SMART" id="SM00065">
    <property type="entry name" value="GAF"/>
    <property type="match status" value="2"/>
</dbReference>
<dbReference type="Proteomes" id="UP000298337">
    <property type="component" value="Unassembled WGS sequence"/>
</dbReference>
<dbReference type="CDD" id="cd00009">
    <property type="entry name" value="AAA"/>
    <property type="match status" value="1"/>
</dbReference>
<keyword evidence="2" id="KW-0547">Nucleotide-binding</keyword>
<dbReference type="InterPro" id="IPR027417">
    <property type="entry name" value="P-loop_NTPase"/>
</dbReference>
<dbReference type="InterPro" id="IPR025662">
    <property type="entry name" value="Sigma_54_int_dom_ATP-bd_1"/>
</dbReference>
<protein>
    <submittedName>
        <fullName evidence="12">Response regulator</fullName>
    </submittedName>
</protein>
<dbReference type="Pfam" id="PF00072">
    <property type="entry name" value="Response_reg"/>
    <property type="match status" value="1"/>
</dbReference>
<evidence type="ECO:0000259" key="10">
    <source>
        <dbReference type="PROSITE" id="PS50045"/>
    </source>
</evidence>
<evidence type="ECO:0000256" key="1">
    <source>
        <dbReference type="ARBA" id="ARBA00022679"/>
    </source>
</evidence>
<dbReference type="GO" id="GO:0003677">
    <property type="term" value="F:DNA binding"/>
    <property type="evidence" value="ECO:0007669"/>
    <property type="project" value="UniProtKB-KW"/>
</dbReference>
<dbReference type="EMBL" id="SRLA01000002">
    <property type="protein sequence ID" value="TGE08378.1"/>
    <property type="molecule type" value="Genomic_DNA"/>
</dbReference>